<dbReference type="OrthoDB" id="1263307at2759"/>
<accession>A0A1L7XGS1</accession>
<dbReference type="InterPro" id="IPR029058">
    <property type="entry name" value="AB_hydrolase_fold"/>
</dbReference>
<dbReference type="STRING" id="576137.A0A1L7XGS1"/>
<proteinExistence type="predicted"/>
<dbReference type="PANTHER" id="PTHR37017">
    <property type="entry name" value="AB HYDROLASE-1 DOMAIN-CONTAINING PROTEIN-RELATED"/>
    <property type="match status" value="1"/>
</dbReference>
<name>A0A1L7XGS1_9HELO</name>
<feature type="domain" description="AB hydrolase-1" evidence="1">
    <location>
        <begin position="14"/>
        <end position="248"/>
    </location>
</feature>
<protein>
    <recommendedName>
        <fullName evidence="1">AB hydrolase-1 domain-containing protein</fullName>
    </recommendedName>
</protein>
<dbReference type="InterPro" id="IPR000073">
    <property type="entry name" value="AB_hydrolase_1"/>
</dbReference>
<sequence>MQNSTEIMSSKPEFVIVPGAWHGPESFKPTSDLLSKEGYTSHGITLPSVGANPQVQSFTPDAEATKAVLDKVLSSGKDVVLIYHSYGGVVGSEALAEYVKEGPKPGWGKVKRLVYVCAFALPEGSSLMAALQFKPLPWFILDKPDIVEAANPQEILYNDISPQSLVDELISKIQTHSYPTFSSQLTVAPWKTIPSTYILCEKDNAIPIFAQEGMVAAAKAMAPNAFDTVERVDASHSPFISQPEWLAEKLVKAAQ</sequence>
<reference evidence="2 3" key="1">
    <citation type="submission" date="2016-03" db="EMBL/GenBank/DDBJ databases">
        <authorList>
            <person name="Ploux O."/>
        </authorList>
    </citation>
    <scope>NUCLEOTIDE SEQUENCE [LARGE SCALE GENOMIC DNA]</scope>
    <source>
        <strain evidence="2 3">UAMH 11012</strain>
    </source>
</reference>
<organism evidence="2 3">
    <name type="scientific">Phialocephala subalpina</name>
    <dbReference type="NCBI Taxonomy" id="576137"/>
    <lineage>
        <taxon>Eukaryota</taxon>
        <taxon>Fungi</taxon>
        <taxon>Dikarya</taxon>
        <taxon>Ascomycota</taxon>
        <taxon>Pezizomycotina</taxon>
        <taxon>Leotiomycetes</taxon>
        <taxon>Helotiales</taxon>
        <taxon>Mollisiaceae</taxon>
        <taxon>Phialocephala</taxon>
        <taxon>Phialocephala fortinii species complex</taxon>
    </lineage>
</organism>
<evidence type="ECO:0000313" key="2">
    <source>
        <dbReference type="EMBL" id="CZR64208.1"/>
    </source>
</evidence>
<dbReference type="Gene3D" id="3.40.50.1820">
    <property type="entry name" value="alpha/beta hydrolase"/>
    <property type="match status" value="1"/>
</dbReference>
<dbReference type="EMBL" id="FJOG01000026">
    <property type="protein sequence ID" value="CZR64208.1"/>
    <property type="molecule type" value="Genomic_DNA"/>
</dbReference>
<dbReference type="AlphaFoldDB" id="A0A1L7XGS1"/>
<dbReference type="Pfam" id="PF12697">
    <property type="entry name" value="Abhydrolase_6"/>
    <property type="match status" value="1"/>
</dbReference>
<evidence type="ECO:0000259" key="1">
    <source>
        <dbReference type="Pfam" id="PF12697"/>
    </source>
</evidence>
<dbReference type="InterPro" id="IPR052897">
    <property type="entry name" value="Sec-Metab_Biosynth_Hydrolase"/>
</dbReference>
<dbReference type="SUPFAM" id="SSF53474">
    <property type="entry name" value="alpha/beta-Hydrolases"/>
    <property type="match status" value="1"/>
</dbReference>
<evidence type="ECO:0000313" key="3">
    <source>
        <dbReference type="Proteomes" id="UP000184330"/>
    </source>
</evidence>
<gene>
    <name evidence="2" type="ORF">PAC_14106</name>
</gene>
<keyword evidence="3" id="KW-1185">Reference proteome</keyword>
<dbReference type="Proteomes" id="UP000184330">
    <property type="component" value="Unassembled WGS sequence"/>
</dbReference>
<dbReference type="PANTHER" id="PTHR37017:SF11">
    <property type="entry name" value="ESTERASE_LIPASE_THIOESTERASE DOMAIN-CONTAINING PROTEIN"/>
    <property type="match status" value="1"/>
</dbReference>